<dbReference type="EMBL" id="BOQN01000153">
    <property type="protein sequence ID" value="GIM97627.1"/>
    <property type="molecule type" value="Genomic_DNA"/>
</dbReference>
<evidence type="ECO:0000256" key="1">
    <source>
        <dbReference type="ARBA" id="ARBA00023015"/>
    </source>
</evidence>
<dbReference type="GO" id="GO:0006352">
    <property type="term" value="P:DNA-templated transcription initiation"/>
    <property type="evidence" value="ECO:0007669"/>
    <property type="project" value="InterPro"/>
</dbReference>
<keyword evidence="2" id="KW-0731">Sigma factor</keyword>
<dbReference type="InterPro" id="IPR007934">
    <property type="entry name" value="AbfB_ABD"/>
</dbReference>
<keyword evidence="1" id="KW-0805">Transcription regulation</keyword>
<protein>
    <submittedName>
        <fullName evidence="7">Uncharacterized protein</fullName>
    </submittedName>
</protein>
<dbReference type="SUPFAM" id="SSF110221">
    <property type="entry name" value="AbfB domain"/>
    <property type="match status" value="1"/>
</dbReference>
<feature type="domain" description="Alpha-L-arabinofuranosidase B arabinose-binding" evidence="6">
    <location>
        <begin position="345"/>
        <end position="477"/>
    </location>
</feature>
<dbReference type="Gene3D" id="2.80.10.50">
    <property type="match status" value="1"/>
</dbReference>
<dbReference type="PANTHER" id="PTHR43133">
    <property type="entry name" value="RNA POLYMERASE ECF-TYPE SIGMA FACTO"/>
    <property type="match status" value="1"/>
</dbReference>
<dbReference type="GO" id="GO:0003677">
    <property type="term" value="F:DNA binding"/>
    <property type="evidence" value="ECO:0007669"/>
    <property type="project" value="UniProtKB-KW"/>
</dbReference>
<gene>
    <name evidence="7" type="ORF">Ato02nite_094200</name>
</gene>
<dbReference type="InterPro" id="IPR007627">
    <property type="entry name" value="RNA_pol_sigma70_r2"/>
</dbReference>
<evidence type="ECO:0000259" key="6">
    <source>
        <dbReference type="Pfam" id="PF05270"/>
    </source>
</evidence>
<dbReference type="Gene3D" id="1.10.1740.10">
    <property type="match status" value="1"/>
</dbReference>
<sequence>MIPLSRTEDVTAVVIAARAGDSGARSELARLHLPFVYRLVWQALPGDPDVDDVVQDIMLRAFRELPGLRDPKSFRPWLAATAFRQIATHRARGNRNAGRAAPLDEAAGLPDVAAEVEGPALLRADLATQRRQIGHATRWMGARERAVYSLWSLETVGELTRADTARALNESAAGTGVRIQRMREQLDLSRRIVAALEASPGCAELEGVIAGWDSIPGAFWRKRIGRHVRSCPVCARAADDLVPVERLLAGLAMVTVPAALAGAVLAKALAVGSTAHGATVGAATWLGAAAQAIGAHPVVAAAGAVVLAVGVAVPTAGWTTAGPHRLTVSPAPSRSAGLLTAGKVSLESSDTGGRYVAVAGDSGLLARIGESSGAAARQRATLLAVPGIADPACFSFRAQDGRYLRHASFRLRLGPEEGTVLFRRDATFCPGAGSAGGSITLESKNYPGFFVRHVRDELWLDQSDGSADFRAQSSFFVRGPLA</sequence>
<dbReference type="InterPro" id="IPR013325">
    <property type="entry name" value="RNA_pol_sigma_r2"/>
</dbReference>
<evidence type="ECO:0000259" key="5">
    <source>
        <dbReference type="Pfam" id="PF04542"/>
    </source>
</evidence>
<evidence type="ECO:0000313" key="8">
    <source>
        <dbReference type="Proteomes" id="UP000677082"/>
    </source>
</evidence>
<dbReference type="SUPFAM" id="SSF88946">
    <property type="entry name" value="Sigma2 domain of RNA polymerase sigma factors"/>
    <property type="match status" value="1"/>
</dbReference>
<dbReference type="Pfam" id="PF04542">
    <property type="entry name" value="Sigma70_r2"/>
    <property type="match status" value="1"/>
</dbReference>
<evidence type="ECO:0000256" key="2">
    <source>
        <dbReference type="ARBA" id="ARBA00023082"/>
    </source>
</evidence>
<accession>A0A919WCB3</accession>
<keyword evidence="8" id="KW-1185">Reference proteome</keyword>
<evidence type="ECO:0000256" key="4">
    <source>
        <dbReference type="ARBA" id="ARBA00023163"/>
    </source>
</evidence>
<keyword evidence="3" id="KW-0238">DNA-binding</keyword>
<proteinExistence type="predicted"/>
<dbReference type="Pfam" id="PF05270">
    <property type="entry name" value="AbfB"/>
    <property type="match status" value="1"/>
</dbReference>
<organism evidence="7 8">
    <name type="scientific">Paractinoplanes toevensis</name>
    <dbReference type="NCBI Taxonomy" id="571911"/>
    <lineage>
        <taxon>Bacteria</taxon>
        <taxon>Bacillati</taxon>
        <taxon>Actinomycetota</taxon>
        <taxon>Actinomycetes</taxon>
        <taxon>Micromonosporales</taxon>
        <taxon>Micromonosporaceae</taxon>
        <taxon>Paractinoplanes</taxon>
    </lineage>
</organism>
<name>A0A919WCB3_9ACTN</name>
<dbReference type="PANTHER" id="PTHR43133:SF8">
    <property type="entry name" value="RNA POLYMERASE SIGMA FACTOR HI_1459-RELATED"/>
    <property type="match status" value="1"/>
</dbReference>
<keyword evidence="4" id="KW-0804">Transcription</keyword>
<dbReference type="Proteomes" id="UP000677082">
    <property type="component" value="Unassembled WGS sequence"/>
</dbReference>
<dbReference type="InterPro" id="IPR039425">
    <property type="entry name" value="RNA_pol_sigma-70-like"/>
</dbReference>
<dbReference type="RefSeq" id="WP_246608171.1">
    <property type="nucleotide sequence ID" value="NZ_BOQN01000153.1"/>
</dbReference>
<evidence type="ECO:0000256" key="3">
    <source>
        <dbReference type="ARBA" id="ARBA00023125"/>
    </source>
</evidence>
<dbReference type="CDD" id="cd23399">
    <property type="entry name" value="beta-trefoil_ABD_ABFB"/>
    <property type="match status" value="1"/>
</dbReference>
<reference evidence="7 8" key="1">
    <citation type="submission" date="2021-03" db="EMBL/GenBank/DDBJ databases">
        <title>Whole genome shotgun sequence of Actinoplanes toevensis NBRC 105298.</title>
        <authorList>
            <person name="Komaki H."/>
            <person name="Tamura T."/>
        </authorList>
    </citation>
    <scope>NUCLEOTIDE SEQUENCE [LARGE SCALE GENOMIC DNA]</scope>
    <source>
        <strain evidence="7 8">NBRC 105298</strain>
    </source>
</reference>
<evidence type="ECO:0000313" key="7">
    <source>
        <dbReference type="EMBL" id="GIM97627.1"/>
    </source>
</evidence>
<dbReference type="InterPro" id="IPR036195">
    <property type="entry name" value="AbfB_ABD_sf"/>
</dbReference>
<comment type="caution">
    <text evidence="7">The sequence shown here is derived from an EMBL/GenBank/DDBJ whole genome shotgun (WGS) entry which is preliminary data.</text>
</comment>
<dbReference type="AlphaFoldDB" id="A0A919WCB3"/>
<feature type="domain" description="RNA polymerase sigma-70 region 2" evidence="5">
    <location>
        <begin position="28"/>
        <end position="95"/>
    </location>
</feature>
<dbReference type="GO" id="GO:0046373">
    <property type="term" value="P:L-arabinose metabolic process"/>
    <property type="evidence" value="ECO:0007669"/>
    <property type="project" value="InterPro"/>
</dbReference>
<dbReference type="GO" id="GO:0046556">
    <property type="term" value="F:alpha-L-arabinofuranosidase activity"/>
    <property type="evidence" value="ECO:0007669"/>
    <property type="project" value="InterPro"/>
</dbReference>
<dbReference type="GO" id="GO:0016987">
    <property type="term" value="F:sigma factor activity"/>
    <property type="evidence" value="ECO:0007669"/>
    <property type="project" value="UniProtKB-KW"/>
</dbReference>